<evidence type="ECO:0000313" key="2">
    <source>
        <dbReference type="Proteomes" id="UP001151699"/>
    </source>
</evidence>
<name>A0A9Q0N4F3_9DIPT</name>
<dbReference type="EMBL" id="WJQU01000002">
    <property type="protein sequence ID" value="KAJ6643276.1"/>
    <property type="molecule type" value="Genomic_DNA"/>
</dbReference>
<sequence length="262" mass="28519">METLNWRFREELGRQLLNLIKTYDTVYRVKHMIVVTGFAIYLLSDKVSAVRMVAMDAFQFSANLLSYSIQGRPCGSRYQQTALKSMPTCNVGTVTPVTGPIERRMEPWLLVSTFKFHGCLAHADPFAFGPGPAGDLSSLLVDFSSTRELFDSLRLCRRNGVDVETAGTGFGGDIIALLVDGFDMALEAIGFGELLTGASNFTDAIGETTVAGEVAHPYSNHPPDQFVAFFTALTNGLSSEESENSDELSSFLVGGLVFVSML</sequence>
<organism evidence="1 2">
    <name type="scientific">Pseudolycoriella hygida</name>
    <dbReference type="NCBI Taxonomy" id="35572"/>
    <lineage>
        <taxon>Eukaryota</taxon>
        <taxon>Metazoa</taxon>
        <taxon>Ecdysozoa</taxon>
        <taxon>Arthropoda</taxon>
        <taxon>Hexapoda</taxon>
        <taxon>Insecta</taxon>
        <taxon>Pterygota</taxon>
        <taxon>Neoptera</taxon>
        <taxon>Endopterygota</taxon>
        <taxon>Diptera</taxon>
        <taxon>Nematocera</taxon>
        <taxon>Sciaroidea</taxon>
        <taxon>Sciaridae</taxon>
        <taxon>Pseudolycoriella</taxon>
    </lineage>
</organism>
<comment type="caution">
    <text evidence="1">The sequence shown here is derived from an EMBL/GenBank/DDBJ whole genome shotgun (WGS) entry which is preliminary data.</text>
</comment>
<accession>A0A9Q0N4F3</accession>
<dbReference type="Proteomes" id="UP001151699">
    <property type="component" value="Chromosome B"/>
</dbReference>
<gene>
    <name evidence="1" type="ORF">Bhyg_08234</name>
</gene>
<reference evidence="1" key="1">
    <citation type="submission" date="2022-07" db="EMBL/GenBank/DDBJ databases">
        <authorList>
            <person name="Trinca V."/>
            <person name="Uliana J.V.C."/>
            <person name="Torres T.T."/>
            <person name="Ward R.J."/>
            <person name="Monesi N."/>
        </authorList>
    </citation>
    <scope>NUCLEOTIDE SEQUENCE</scope>
    <source>
        <strain evidence="1">HSMRA1968</strain>
        <tissue evidence="1">Whole embryos</tissue>
    </source>
</reference>
<dbReference type="OrthoDB" id="7791536at2759"/>
<dbReference type="AlphaFoldDB" id="A0A9Q0N4F3"/>
<proteinExistence type="predicted"/>
<evidence type="ECO:0000313" key="1">
    <source>
        <dbReference type="EMBL" id="KAJ6643276.1"/>
    </source>
</evidence>
<keyword evidence="2" id="KW-1185">Reference proteome</keyword>
<protein>
    <submittedName>
        <fullName evidence="1">Uncharacterized protein</fullName>
    </submittedName>
</protein>